<keyword evidence="3" id="KW-1003">Cell membrane</keyword>
<feature type="transmembrane region" description="Helical" evidence="7">
    <location>
        <begin position="367"/>
        <end position="389"/>
    </location>
</feature>
<feature type="transmembrane region" description="Helical" evidence="7">
    <location>
        <begin position="260"/>
        <end position="280"/>
    </location>
</feature>
<organism evidence="8 9">
    <name type="scientific">Dyella jiangningensis</name>
    <dbReference type="NCBI Taxonomy" id="1379159"/>
    <lineage>
        <taxon>Bacteria</taxon>
        <taxon>Pseudomonadati</taxon>
        <taxon>Pseudomonadota</taxon>
        <taxon>Gammaproteobacteria</taxon>
        <taxon>Lysobacterales</taxon>
        <taxon>Rhodanobacteraceae</taxon>
        <taxon>Dyella</taxon>
    </lineage>
</organism>
<evidence type="ECO:0000256" key="3">
    <source>
        <dbReference type="ARBA" id="ARBA00022475"/>
    </source>
</evidence>
<dbReference type="AlphaFoldDB" id="A0A328P579"/>
<feature type="transmembrane region" description="Helical" evidence="7">
    <location>
        <begin position="301"/>
        <end position="322"/>
    </location>
</feature>
<reference evidence="8 9" key="1">
    <citation type="journal article" date="2018" name="Genet. Mol. Biol.">
        <title>The genome sequence of Dyella jiangningensis FCAV SCS01 from a lignocellulose-decomposing microbial consortium metagenome reveals potential for biotechnological applications.</title>
        <authorList>
            <person name="Desiderato J.G."/>
            <person name="Alvarenga D.O."/>
            <person name="Constancio M.T.L."/>
            <person name="Alves L.M.C."/>
            <person name="Varani A.M."/>
        </authorList>
    </citation>
    <scope>NUCLEOTIDE SEQUENCE [LARGE SCALE GENOMIC DNA]</scope>
    <source>
        <strain evidence="8 9">FCAV SCS01</strain>
    </source>
</reference>
<evidence type="ECO:0000313" key="8">
    <source>
        <dbReference type="EMBL" id="RAO76176.1"/>
    </source>
</evidence>
<dbReference type="GO" id="GO:0005886">
    <property type="term" value="C:plasma membrane"/>
    <property type="evidence" value="ECO:0007669"/>
    <property type="project" value="UniProtKB-SubCell"/>
</dbReference>
<evidence type="ECO:0000256" key="1">
    <source>
        <dbReference type="ARBA" id="ARBA00004651"/>
    </source>
</evidence>
<feature type="transmembrane region" description="Helical" evidence="7">
    <location>
        <begin position="221"/>
        <end position="240"/>
    </location>
</feature>
<feature type="transmembrane region" description="Helical" evidence="7">
    <location>
        <begin position="114"/>
        <end position="138"/>
    </location>
</feature>
<dbReference type="InterPro" id="IPR005614">
    <property type="entry name" value="NrfD-like"/>
</dbReference>
<feature type="transmembrane region" description="Helical" evidence="7">
    <location>
        <begin position="82"/>
        <end position="102"/>
    </location>
</feature>
<feature type="transmembrane region" description="Helical" evidence="7">
    <location>
        <begin position="36"/>
        <end position="62"/>
    </location>
</feature>
<dbReference type="PANTHER" id="PTHR43044">
    <property type="match status" value="1"/>
</dbReference>
<evidence type="ECO:0000313" key="9">
    <source>
        <dbReference type="Proteomes" id="UP000248926"/>
    </source>
</evidence>
<evidence type="ECO:0000256" key="6">
    <source>
        <dbReference type="ARBA" id="ARBA00023136"/>
    </source>
</evidence>
<name>A0A328P579_9GAMM</name>
<dbReference type="PANTHER" id="PTHR43044:SF2">
    <property type="entry name" value="POLYSULPHIDE REDUCTASE NRFD"/>
    <property type="match status" value="1"/>
</dbReference>
<comment type="similarity">
    <text evidence="2">Belongs to the NrfD family.</text>
</comment>
<keyword evidence="5 7" id="KW-1133">Transmembrane helix</keyword>
<comment type="caution">
    <text evidence="8">The sequence shown here is derived from an EMBL/GenBank/DDBJ whole genome shotgun (WGS) entry which is preliminary data.</text>
</comment>
<feature type="transmembrane region" description="Helical" evidence="7">
    <location>
        <begin position="409"/>
        <end position="433"/>
    </location>
</feature>
<dbReference type="EMBL" id="NFZS01000002">
    <property type="protein sequence ID" value="RAO76176.1"/>
    <property type="molecule type" value="Genomic_DNA"/>
</dbReference>
<dbReference type="RefSeq" id="WP_111983123.1">
    <property type="nucleotide sequence ID" value="NZ_NFZS01000002.1"/>
</dbReference>
<evidence type="ECO:0000256" key="2">
    <source>
        <dbReference type="ARBA" id="ARBA00008929"/>
    </source>
</evidence>
<evidence type="ECO:0000256" key="7">
    <source>
        <dbReference type="SAM" id="Phobius"/>
    </source>
</evidence>
<feature type="transmembrane region" description="Helical" evidence="7">
    <location>
        <begin position="158"/>
        <end position="179"/>
    </location>
</feature>
<sequence>MNVVPFPPTPTPPQRLSARRISRDVSDIVLHRPSGIAWLASFILALVLMGVFVVGIGHLVATGIGIWGNNIPVAWAFDITNYVWWIAIGMAGTFISAALLLARQDWRASLSRYAETMTVFAVAISGLFPILHLGRPWFFYWLAPYPDRMGLWPQWRSSLLWDFFAIIAYLLVSILYWYVGLLPDLATLRDRATKRWQQLFYGTLALGWRGEARHWQQHETLSVVLAGIAVPLVFSVHSMVALDFSEGLLPGWHSTLFPPFFVAGAFFSGFAMALVLAVVLRRCYGLQDYITPLHLDRLARMTLAAGLVIDYSYAMEVFDAFYSQNRYDIASMLNKFAGSYAWAYWTTIACNVIAIQLLWWRRVRHTPWALLVIGLLVLVGMWFERFLLIVNSLFRDFLPSSWHLYYPTLWDFVFLFGSIALFVLLLLLFVRWLPMLPMAELRKAATLRAKATP</sequence>
<dbReference type="OrthoDB" id="9806499at2"/>
<accession>A0A328P579</accession>
<dbReference type="Pfam" id="PF03916">
    <property type="entry name" value="NrfD"/>
    <property type="match status" value="1"/>
</dbReference>
<keyword evidence="4 7" id="KW-0812">Transmembrane</keyword>
<protein>
    <submittedName>
        <fullName evidence="8">Hydrogenase</fullName>
    </submittedName>
</protein>
<keyword evidence="6 7" id="KW-0472">Membrane</keyword>
<proteinExistence type="inferred from homology"/>
<evidence type="ECO:0000256" key="5">
    <source>
        <dbReference type="ARBA" id="ARBA00022989"/>
    </source>
</evidence>
<dbReference type="Proteomes" id="UP000248926">
    <property type="component" value="Unassembled WGS sequence"/>
</dbReference>
<gene>
    <name evidence="8" type="ORF">CA260_10780</name>
</gene>
<evidence type="ECO:0000256" key="4">
    <source>
        <dbReference type="ARBA" id="ARBA00022692"/>
    </source>
</evidence>
<comment type="subcellular location">
    <subcellularLocation>
        <location evidence="1">Cell membrane</location>
        <topology evidence="1">Multi-pass membrane protein</topology>
    </subcellularLocation>
</comment>
<keyword evidence="9" id="KW-1185">Reference proteome</keyword>
<feature type="transmembrane region" description="Helical" evidence="7">
    <location>
        <begin position="342"/>
        <end position="360"/>
    </location>
</feature>